<name>A0A4Y8Q8B4_9BACL</name>
<reference evidence="3 4" key="1">
    <citation type="submission" date="2017-03" db="EMBL/GenBank/DDBJ databases">
        <title>Isolation of Levoglucosan Utilizing Bacteria.</title>
        <authorList>
            <person name="Arya A.S."/>
        </authorList>
    </citation>
    <scope>NUCLEOTIDE SEQUENCE [LARGE SCALE GENOMIC DNA]</scope>
    <source>
        <strain evidence="3 4">MEC069</strain>
    </source>
</reference>
<gene>
    <name evidence="3" type="ORF">B5M42_05220</name>
</gene>
<keyword evidence="1" id="KW-1133">Transmembrane helix</keyword>
<dbReference type="InterPro" id="IPR031564">
    <property type="entry name" value="Flp1-like"/>
</dbReference>
<feature type="domain" description="Putative Flagellin Flp1-like" evidence="2">
    <location>
        <begin position="10"/>
        <end position="57"/>
    </location>
</feature>
<comment type="caution">
    <text evidence="3">The sequence shown here is derived from an EMBL/GenBank/DDBJ whole genome shotgun (WGS) entry which is preliminary data.</text>
</comment>
<dbReference type="RefSeq" id="WP_134750451.1">
    <property type="nucleotide sequence ID" value="NZ_MYFO02000008.1"/>
</dbReference>
<feature type="transmembrane region" description="Helical" evidence="1">
    <location>
        <begin position="20"/>
        <end position="37"/>
    </location>
</feature>
<sequence>MKRWKDAWNRFWKNEEGIGTLEIILIIAVIVVIAVIFKDKIVSWVKKLLDGSETEINKFDPSASSQP</sequence>
<dbReference type="Proteomes" id="UP000298246">
    <property type="component" value="Unassembled WGS sequence"/>
</dbReference>
<keyword evidence="1" id="KW-0472">Membrane</keyword>
<evidence type="ECO:0000313" key="3">
    <source>
        <dbReference type="EMBL" id="TFE90671.1"/>
    </source>
</evidence>
<dbReference type="EMBL" id="MYFO01000004">
    <property type="protein sequence ID" value="TFE90671.1"/>
    <property type="molecule type" value="Genomic_DNA"/>
</dbReference>
<organism evidence="3 4">
    <name type="scientific">Paenibacillus athensensis</name>
    <dbReference type="NCBI Taxonomy" id="1967502"/>
    <lineage>
        <taxon>Bacteria</taxon>
        <taxon>Bacillati</taxon>
        <taxon>Bacillota</taxon>
        <taxon>Bacilli</taxon>
        <taxon>Bacillales</taxon>
        <taxon>Paenibacillaceae</taxon>
        <taxon>Paenibacillus</taxon>
    </lineage>
</organism>
<keyword evidence="1" id="KW-0812">Transmembrane</keyword>
<evidence type="ECO:0000259" key="2">
    <source>
        <dbReference type="Pfam" id="PF16982"/>
    </source>
</evidence>
<protein>
    <recommendedName>
        <fullName evidence="2">Putative Flagellin Flp1-like domain-containing protein</fullName>
    </recommendedName>
</protein>
<dbReference type="Pfam" id="PF16982">
    <property type="entry name" value="Flp1_like"/>
    <property type="match status" value="1"/>
</dbReference>
<accession>A0A4Y8Q8B4</accession>
<dbReference type="AlphaFoldDB" id="A0A4Y8Q8B4"/>
<dbReference type="OrthoDB" id="2653725at2"/>
<evidence type="ECO:0000256" key="1">
    <source>
        <dbReference type="SAM" id="Phobius"/>
    </source>
</evidence>
<evidence type="ECO:0000313" key="4">
    <source>
        <dbReference type="Proteomes" id="UP000298246"/>
    </source>
</evidence>
<proteinExistence type="predicted"/>
<keyword evidence="4" id="KW-1185">Reference proteome</keyword>